<organism evidence="1 2">
    <name type="scientific">Roseiarcus fermentans</name>
    <dbReference type="NCBI Taxonomy" id="1473586"/>
    <lineage>
        <taxon>Bacteria</taxon>
        <taxon>Pseudomonadati</taxon>
        <taxon>Pseudomonadota</taxon>
        <taxon>Alphaproteobacteria</taxon>
        <taxon>Hyphomicrobiales</taxon>
        <taxon>Roseiarcaceae</taxon>
        <taxon>Roseiarcus</taxon>
    </lineage>
</organism>
<protein>
    <submittedName>
        <fullName evidence="1">Uncharacterized protein</fullName>
    </submittedName>
</protein>
<accession>A0A366FCW0</accession>
<comment type="caution">
    <text evidence="1">The sequence shown here is derived from an EMBL/GenBank/DDBJ whole genome shotgun (WGS) entry which is preliminary data.</text>
</comment>
<dbReference type="Proteomes" id="UP000253529">
    <property type="component" value="Unassembled WGS sequence"/>
</dbReference>
<evidence type="ECO:0000313" key="1">
    <source>
        <dbReference type="EMBL" id="RBP11926.1"/>
    </source>
</evidence>
<reference evidence="1 2" key="1">
    <citation type="submission" date="2018-06" db="EMBL/GenBank/DDBJ databases">
        <title>Genomic Encyclopedia of Type Strains, Phase IV (KMG-IV): sequencing the most valuable type-strain genomes for metagenomic binning, comparative biology and taxonomic classification.</title>
        <authorList>
            <person name="Goeker M."/>
        </authorList>
    </citation>
    <scope>NUCLEOTIDE SEQUENCE [LARGE SCALE GENOMIC DNA]</scope>
    <source>
        <strain evidence="1 2">DSM 24875</strain>
    </source>
</reference>
<sequence>MTALAGLNTIESYLSSEWNSILSLGALSQVQQFFASLDPSSLYPTALGSTQIVLSDTNGNTVTINGSGFSLTLTSITQLESINSLQGALQILSSSAGGAISSIVMTSNGAQVAQLSLSPSLWVATAGSETLTIKGDLPVDVATVATGLSQLFTSSGQLNPGFYAPASILSNYSVSAITLANAGATQASLNWSGSTLTATTGDYSIAISGNLPQTMADLGAIAVKQNEGGGTTGFTLGSGVITQISTGQTIASLNFNGADFGSNDILSGATGSIFDTADNISASLDALNGIGGAIVITDNGTVGVSDTQLSQDSSAISRLQNANGSAYTLALTYDSHLVTDFDAVNANSHIASITLTAPLTGVIPALFVTGGAKKDTVALGKITNPVFSIVNIVGGTQAFYLNGGSANVVGGGETVVFFGGANNSASLSGTFGSWDTVTNANGATGAVYLANAGANIAGGGDTVVFSGGGANNSASLSNTVSAWDAVKSANSGTTGTVYLTNAGANIAGGGETVDFYAGANNSASLINTVSAWDAVKSANGATGTVYLSNAGANIAGGGDTVDFFQGANNSASLINTGSEWDTVKSANGATGAVYLTSAGANIAGGGDTVEFFQSANNSASLINTVSAWDTVKSANGATGTVYLTNAGANIAGGGDTVDFYAGANNSASLINTVSAWDNVKSANGATGTVYLTNAGANITGGGDTIDFYAGANNSASLINTGTAPDTVKSANGATGTVYLTNAKASISGAGDTVDFTGGSENVATLSATDALLFNQTAFGLDTVNGYTSADTLSFNIADQGHLAISQSGASTLITFDAADVVTLTNVSASSLGSITYHS</sequence>
<dbReference type="EMBL" id="QNRK01000015">
    <property type="protein sequence ID" value="RBP11926.1"/>
    <property type="molecule type" value="Genomic_DNA"/>
</dbReference>
<evidence type="ECO:0000313" key="2">
    <source>
        <dbReference type="Proteomes" id="UP000253529"/>
    </source>
</evidence>
<name>A0A366FCW0_9HYPH</name>
<dbReference type="OrthoDB" id="8033153at2"/>
<dbReference type="AlphaFoldDB" id="A0A366FCW0"/>
<proteinExistence type="predicted"/>
<keyword evidence="2" id="KW-1185">Reference proteome</keyword>
<dbReference type="RefSeq" id="WP_113889990.1">
    <property type="nucleotide sequence ID" value="NZ_QNRK01000015.1"/>
</dbReference>
<gene>
    <name evidence="1" type="ORF">DFR50_11533</name>
</gene>